<feature type="compositionally biased region" description="Gly residues" evidence="1">
    <location>
        <begin position="25"/>
        <end position="34"/>
    </location>
</feature>
<reference evidence="2 3" key="1">
    <citation type="submission" date="2023-03" db="EMBL/GenBank/DDBJ databases">
        <title>High recombination rates correlate with genetic variation in Cardiocondyla obscurior ants.</title>
        <authorList>
            <person name="Errbii M."/>
        </authorList>
    </citation>
    <scope>NUCLEOTIDE SEQUENCE [LARGE SCALE GENOMIC DNA]</scope>
    <source>
        <strain evidence="2">Alpha-2009</strain>
        <tissue evidence="2">Whole body</tissue>
    </source>
</reference>
<proteinExistence type="predicted"/>
<dbReference type="Proteomes" id="UP001430953">
    <property type="component" value="Unassembled WGS sequence"/>
</dbReference>
<name>A0AAW2H557_9HYME</name>
<feature type="region of interest" description="Disordered" evidence="1">
    <location>
        <begin position="21"/>
        <end position="67"/>
    </location>
</feature>
<keyword evidence="3" id="KW-1185">Reference proteome</keyword>
<evidence type="ECO:0000313" key="3">
    <source>
        <dbReference type="Proteomes" id="UP001430953"/>
    </source>
</evidence>
<gene>
    <name evidence="2" type="ORF">PUN28_001467</name>
</gene>
<evidence type="ECO:0000256" key="1">
    <source>
        <dbReference type="SAM" id="MobiDB-lite"/>
    </source>
</evidence>
<dbReference type="AlphaFoldDB" id="A0AAW2H557"/>
<evidence type="ECO:0000313" key="2">
    <source>
        <dbReference type="EMBL" id="KAL0134700.1"/>
    </source>
</evidence>
<dbReference type="EMBL" id="JADYXP020000001">
    <property type="protein sequence ID" value="KAL0134700.1"/>
    <property type="molecule type" value="Genomic_DNA"/>
</dbReference>
<accession>A0AAW2H557</accession>
<feature type="region of interest" description="Disordered" evidence="1">
    <location>
        <begin position="93"/>
        <end position="126"/>
    </location>
</feature>
<comment type="caution">
    <text evidence="2">The sequence shown here is derived from an EMBL/GenBank/DDBJ whole genome shotgun (WGS) entry which is preliminary data.</text>
</comment>
<sequence length="126" mass="14030">MQNAVSLFVLWEPGERRIAARSGDAGRGARGEGGLSFEKGRVGGMEGDRSTGPLDRRTERQETGDRSLRAAHARGMRRLWSLRYNKYRIGDRRASERGMRGVREERKGGEGKVEGWRREAGDSAGP</sequence>
<organism evidence="2 3">
    <name type="scientific">Cardiocondyla obscurior</name>
    <dbReference type="NCBI Taxonomy" id="286306"/>
    <lineage>
        <taxon>Eukaryota</taxon>
        <taxon>Metazoa</taxon>
        <taxon>Ecdysozoa</taxon>
        <taxon>Arthropoda</taxon>
        <taxon>Hexapoda</taxon>
        <taxon>Insecta</taxon>
        <taxon>Pterygota</taxon>
        <taxon>Neoptera</taxon>
        <taxon>Endopterygota</taxon>
        <taxon>Hymenoptera</taxon>
        <taxon>Apocrita</taxon>
        <taxon>Aculeata</taxon>
        <taxon>Formicoidea</taxon>
        <taxon>Formicidae</taxon>
        <taxon>Myrmicinae</taxon>
        <taxon>Cardiocondyla</taxon>
    </lineage>
</organism>
<protein>
    <submittedName>
        <fullName evidence="2">Uncharacterized protein</fullName>
    </submittedName>
</protein>
<feature type="compositionally biased region" description="Basic and acidic residues" evidence="1">
    <location>
        <begin position="38"/>
        <end position="67"/>
    </location>
</feature>